<dbReference type="GO" id="GO:0009279">
    <property type="term" value="C:cell outer membrane"/>
    <property type="evidence" value="ECO:0007669"/>
    <property type="project" value="UniProtKB-SubCell"/>
</dbReference>
<dbReference type="InterPro" id="IPR033985">
    <property type="entry name" value="SusD-like_N"/>
</dbReference>
<dbReference type="OrthoDB" id="5694214at2"/>
<keyword evidence="5" id="KW-0998">Cell outer membrane</keyword>
<dbReference type="PROSITE" id="PS51257">
    <property type="entry name" value="PROKAR_LIPOPROTEIN"/>
    <property type="match status" value="1"/>
</dbReference>
<dbReference type="Gene3D" id="1.25.40.390">
    <property type="match status" value="1"/>
</dbReference>
<dbReference type="InterPro" id="IPR011990">
    <property type="entry name" value="TPR-like_helical_dom_sf"/>
</dbReference>
<evidence type="ECO:0000256" key="3">
    <source>
        <dbReference type="ARBA" id="ARBA00022729"/>
    </source>
</evidence>
<feature type="domain" description="RagB/SusD" evidence="7">
    <location>
        <begin position="243"/>
        <end position="507"/>
    </location>
</feature>
<dbReference type="SUPFAM" id="SSF48452">
    <property type="entry name" value="TPR-like"/>
    <property type="match status" value="1"/>
</dbReference>
<keyword evidence="10" id="KW-1185">Reference proteome</keyword>
<comment type="subcellular location">
    <subcellularLocation>
        <location evidence="1">Cell outer membrane</location>
    </subcellularLocation>
</comment>
<comment type="similarity">
    <text evidence="2">Belongs to the SusD family.</text>
</comment>
<evidence type="ECO:0000313" key="9">
    <source>
        <dbReference type="EMBL" id="SNR78102.1"/>
    </source>
</evidence>
<dbReference type="EMBL" id="FZNT01000013">
    <property type="protein sequence ID" value="SNR78102.1"/>
    <property type="molecule type" value="Genomic_DNA"/>
</dbReference>
<proteinExistence type="inferred from homology"/>
<evidence type="ECO:0000259" key="7">
    <source>
        <dbReference type="Pfam" id="PF07980"/>
    </source>
</evidence>
<name>A0A238Z4E7_9FLAO</name>
<dbReference type="Pfam" id="PF07980">
    <property type="entry name" value="SusD_RagB"/>
    <property type="match status" value="1"/>
</dbReference>
<feature type="signal peptide" evidence="6">
    <location>
        <begin position="1"/>
        <end position="21"/>
    </location>
</feature>
<reference evidence="9 10" key="1">
    <citation type="submission" date="2017-06" db="EMBL/GenBank/DDBJ databases">
        <authorList>
            <person name="Kim H.J."/>
            <person name="Triplett B.A."/>
        </authorList>
    </citation>
    <scope>NUCLEOTIDE SEQUENCE [LARGE SCALE GENOMIC DNA]</scope>
    <source>
        <strain evidence="9 10">DSM 29150</strain>
    </source>
</reference>
<dbReference type="AlphaFoldDB" id="A0A238Z4E7"/>
<evidence type="ECO:0000313" key="10">
    <source>
        <dbReference type="Proteomes" id="UP000198384"/>
    </source>
</evidence>
<dbReference type="InterPro" id="IPR012944">
    <property type="entry name" value="SusD_RagB_dom"/>
</dbReference>
<keyword evidence="3 6" id="KW-0732">Signal</keyword>
<dbReference type="Proteomes" id="UP000198384">
    <property type="component" value="Unassembled WGS sequence"/>
</dbReference>
<evidence type="ECO:0000256" key="2">
    <source>
        <dbReference type="ARBA" id="ARBA00006275"/>
    </source>
</evidence>
<evidence type="ECO:0000256" key="5">
    <source>
        <dbReference type="ARBA" id="ARBA00023237"/>
    </source>
</evidence>
<evidence type="ECO:0000256" key="6">
    <source>
        <dbReference type="SAM" id="SignalP"/>
    </source>
</evidence>
<protein>
    <submittedName>
        <fullName evidence="9">SusD family protein</fullName>
    </submittedName>
</protein>
<evidence type="ECO:0000256" key="4">
    <source>
        <dbReference type="ARBA" id="ARBA00023136"/>
    </source>
</evidence>
<organism evidence="9 10">
    <name type="scientific">Lutibacter agarilyticus</name>
    <dbReference type="NCBI Taxonomy" id="1109740"/>
    <lineage>
        <taxon>Bacteria</taxon>
        <taxon>Pseudomonadati</taxon>
        <taxon>Bacteroidota</taxon>
        <taxon>Flavobacteriia</taxon>
        <taxon>Flavobacteriales</taxon>
        <taxon>Flavobacteriaceae</taxon>
        <taxon>Lutibacter</taxon>
    </lineage>
</organism>
<gene>
    <name evidence="9" type="ORF">SAMN06265371_11317</name>
</gene>
<feature type="domain" description="SusD-like N-terminal" evidence="8">
    <location>
        <begin position="101"/>
        <end position="220"/>
    </location>
</feature>
<evidence type="ECO:0000256" key="1">
    <source>
        <dbReference type="ARBA" id="ARBA00004442"/>
    </source>
</evidence>
<keyword evidence="4" id="KW-0472">Membrane</keyword>
<dbReference type="RefSeq" id="WP_089382921.1">
    <property type="nucleotide sequence ID" value="NZ_FZNT01000013.1"/>
</dbReference>
<dbReference type="Pfam" id="PF14322">
    <property type="entry name" value="SusD-like_3"/>
    <property type="match status" value="1"/>
</dbReference>
<accession>A0A238Z4E7</accession>
<evidence type="ECO:0000259" key="8">
    <source>
        <dbReference type="Pfam" id="PF14322"/>
    </source>
</evidence>
<sequence length="510" mass="57061">MKNIKHIILMMMAILATSCSLEEEPTFLANENVYNTSGNAKAALKGIYSTMVGYSYYGNDFMMLTILNSGFGVTKRGGNTNKVVDNITIASLKPLSGGLHLGNSWNEIYRTIGRANDAITSANETSYPVETEELVINDVIGQAYFVRAFNYFNLVRLWGEVPLRLLPVSPATINMAKSPVKEVYAQIIDDVKKAQELMNGSVGEGTPKPHAADMLLAKIYMTLATAPVGVQDPGVNYWQLAYNEAIKVYGVYSLLPNYTDLFNDTKGNNTLESIFEIQSSELASLDHARAFTPSNYISANTFGWLKINAEAFDLHRNTYPDDERIIATYVSSFTMQNNGRLSRAYPDIPWGTGRPNFNGGFPHLLKIGSTNQNSELRVTNKNFKLFRYADLLLMLAEISNELQNGEQLGYVTEVLDRVGIVPPADYSGDQVSFRNAIMKEYQFELMGETHGWFNNRRRGYDYFLNNIIIPHNTATTFLPNVDVTHDTNEETVMTLPIPNLEINTNELIDN</sequence>
<feature type="chain" id="PRO_5012918331" evidence="6">
    <location>
        <begin position="22"/>
        <end position="510"/>
    </location>
</feature>